<accession>A0A371HG53</accession>
<evidence type="ECO:0000313" key="1">
    <source>
        <dbReference type="EMBL" id="RDY01777.1"/>
    </source>
</evidence>
<feature type="non-terminal residue" evidence="1">
    <location>
        <position position="1"/>
    </location>
</feature>
<protein>
    <submittedName>
        <fullName evidence="1">Uncharacterized protein</fullName>
    </submittedName>
</protein>
<reference evidence="1" key="1">
    <citation type="submission" date="2018-05" db="EMBL/GenBank/DDBJ databases">
        <title>Draft genome of Mucuna pruriens seed.</title>
        <authorList>
            <person name="Nnadi N.E."/>
            <person name="Vos R."/>
            <person name="Hasami M.H."/>
            <person name="Devisetty U.K."/>
            <person name="Aguiy J.C."/>
        </authorList>
    </citation>
    <scope>NUCLEOTIDE SEQUENCE [LARGE SCALE GENOMIC DNA]</scope>
    <source>
        <strain evidence="1">JCA_2017</strain>
    </source>
</reference>
<name>A0A371HG53_MUCPR</name>
<sequence>MPQRFGMDRSNFVHNPIVPGVKLTKDESGVNVDKTYYKQIVGSPILLNSFKSVMSCRTFFGECTDWKIKWDRCFRKEGFFVLFQQKALKRKTNSDE</sequence>
<comment type="caution">
    <text evidence="1">The sequence shown here is derived from an EMBL/GenBank/DDBJ whole genome shotgun (WGS) entry which is preliminary data.</text>
</comment>
<dbReference type="EMBL" id="QJKJ01002687">
    <property type="protein sequence ID" value="RDY01777.1"/>
    <property type="molecule type" value="Genomic_DNA"/>
</dbReference>
<keyword evidence="2" id="KW-1185">Reference proteome</keyword>
<dbReference type="AlphaFoldDB" id="A0A371HG53"/>
<dbReference type="Proteomes" id="UP000257109">
    <property type="component" value="Unassembled WGS sequence"/>
</dbReference>
<evidence type="ECO:0000313" key="2">
    <source>
        <dbReference type="Proteomes" id="UP000257109"/>
    </source>
</evidence>
<gene>
    <name evidence="1" type="ORF">CR513_14856</name>
</gene>
<proteinExistence type="predicted"/>
<organism evidence="1 2">
    <name type="scientific">Mucuna pruriens</name>
    <name type="common">Velvet bean</name>
    <name type="synonym">Dolichos pruriens</name>
    <dbReference type="NCBI Taxonomy" id="157652"/>
    <lineage>
        <taxon>Eukaryota</taxon>
        <taxon>Viridiplantae</taxon>
        <taxon>Streptophyta</taxon>
        <taxon>Embryophyta</taxon>
        <taxon>Tracheophyta</taxon>
        <taxon>Spermatophyta</taxon>
        <taxon>Magnoliopsida</taxon>
        <taxon>eudicotyledons</taxon>
        <taxon>Gunneridae</taxon>
        <taxon>Pentapetalae</taxon>
        <taxon>rosids</taxon>
        <taxon>fabids</taxon>
        <taxon>Fabales</taxon>
        <taxon>Fabaceae</taxon>
        <taxon>Papilionoideae</taxon>
        <taxon>50 kb inversion clade</taxon>
        <taxon>NPAAA clade</taxon>
        <taxon>indigoferoid/millettioid clade</taxon>
        <taxon>Phaseoleae</taxon>
        <taxon>Mucuna</taxon>
    </lineage>
</organism>